<accession>A0A8S1M4I5</accession>
<keyword evidence="2" id="KW-1185">Reference proteome</keyword>
<name>A0A8S1M4I5_9CILI</name>
<dbReference type="EMBL" id="CAJJDN010000032">
    <property type="protein sequence ID" value="CAD8074967.1"/>
    <property type="molecule type" value="Genomic_DNA"/>
</dbReference>
<proteinExistence type="predicted"/>
<dbReference type="AlphaFoldDB" id="A0A8S1M4I5"/>
<evidence type="ECO:0000313" key="2">
    <source>
        <dbReference type="Proteomes" id="UP000692954"/>
    </source>
</evidence>
<dbReference type="Proteomes" id="UP000692954">
    <property type="component" value="Unassembled WGS sequence"/>
</dbReference>
<reference evidence="1" key="1">
    <citation type="submission" date="2021-01" db="EMBL/GenBank/DDBJ databases">
        <authorList>
            <consortium name="Genoscope - CEA"/>
            <person name="William W."/>
        </authorList>
    </citation>
    <scope>NUCLEOTIDE SEQUENCE</scope>
</reference>
<protein>
    <submittedName>
        <fullName evidence="1">Uncharacterized protein</fullName>
    </submittedName>
</protein>
<evidence type="ECO:0000313" key="1">
    <source>
        <dbReference type="EMBL" id="CAD8074967.1"/>
    </source>
</evidence>
<sequence length="218" mass="25331">MVISILMMTNIQKTFLEKLNLKVQIAYNKNHIPIVIGGSKDCVFGILSDELHVISKYHIPDIQIPYDENKSSINLGLKASKNKISIIYFGYDNSRLNQDEQNHINAMDLVYRKQDSFKRLFIKIQNLKQNRLEQCLIKYLKIFKEKEFMFLFLQKLLILLSVLEQVGLVNLEIVYLAGKHTISLDITDYNPTIEDYGTGFLLGNLIYYYILSKGKNIN</sequence>
<comment type="caution">
    <text evidence="1">The sequence shown here is derived from an EMBL/GenBank/DDBJ whole genome shotgun (WGS) entry which is preliminary data.</text>
</comment>
<gene>
    <name evidence="1" type="ORF">PSON_ATCC_30995.1.T0320368</name>
</gene>
<organism evidence="1 2">
    <name type="scientific">Paramecium sonneborni</name>
    <dbReference type="NCBI Taxonomy" id="65129"/>
    <lineage>
        <taxon>Eukaryota</taxon>
        <taxon>Sar</taxon>
        <taxon>Alveolata</taxon>
        <taxon>Ciliophora</taxon>
        <taxon>Intramacronucleata</taxon>
        <taxon>Oligohymenophorea</taxon>
        <taxon>Peniculida</taxon>
        <taxon>Parameciidae</taxon>
        <taxon>Paramecium</taxon>
    </lineage>
</organism>
<dbReference type="OrthoDB" id="288726at2759"/>